<keyword evidence="7 9" id="KW-0472">Membrane</keyword>
<dbReference type="InterPro" id="IPR036259">
    <property type="entry name" value="MFS_trans_sf"/>
</dbReference>
<comment type="subcellular location">
    <subcellularLocation>
        <location evidence="1">Cell membrane</location>
        <topology evidence="1">Multi-pass membrane protein</topology>
    </subcellularLocation>
</comment>
<feature type="transmembrane region" description="Helical" evidence="9">
    <location>
        <begin position="182"/>
        <end position="201"/>
    </location>
</feature>
<evidence type="ECO:0000313" key="10">
    <source>
        <dbReference type="EMBL" id="GAD49075.1"/>
    </source>
</evidence>
<dbReference type="SUPFAM" id="SSF103473">
    <property type="entry name" value="MFS general substrate transporter"/>
    <property type="match status" value="1"/>
</dbReference>
<dbReference type="AlphaFoldDB" id="U2YKI7"/>
<dbReference type="GO" id="GO:0005886">
    <property type="term" value="C:plasma membrane"/>
    <property type="evidence" value="ECO:0007669"/>
    <property type="project" value="UniProtKB-SubCell"/>
</dbReference>
<evidence type="ECO:0000256" key="5">
    <source>
        <dbReference type="ARBA" id="ARBA00022856"/>
    </source>
</evidence>
<feature type="transmembrane region" description="Helical" evidence="9">
    <location>
        <begin position="95"/>
        <end position="113"/>
    </location>
</feature>
<feature type="compositionally biased region" description="Polar residues" evidence="8">
    <location>
        <begin position="1"/>
        <end position="10"/>
    </location>
</feature>
<dbReference type="EMBL" id="BASZ01000004">
    <property type="protein sequence ID" value="GAD49075.1"/>
    <property type="molecule type" value="Genomic_DNA"/>
</dbReference>
<dbReference type="PANTHER" id="PTHR23517:SF15">
    <property type="entry name" value="PROTON-DEPENDENT OLIGOPEPTIDE FAMILY TRANSPORT PROTEIN"/>
    <property type="match status" value="1"/>
</dbReference>
<keyword evidence="5" id="KW-0571">Peptide transport</keyword>
<protein>
    <submittedName>
        <fullName evidence="10">Putative major facilitator superfamily transporter</fullName>
    </submittedName>
</protein>
<feature type="transmembrane region" description="Helical" evidence="9">
    <location>
        <begin position="207"/>
        <end position="228"/>
    </location>
</feature>
<keyword evidence="5" id="KW-0653">Protein transport</keyword>
<proteinExistence type="predicted"/>
<comment type="caution">
    <text evidence="10">The sequence shown here is derived from an EMBL/GenBank/DDBJ whole genome shotgun (WGS) entry which is preliminary data.</text>
</comment>
<reference evidence="10 11" key="1">
    <citation type="submission" date="2013-09" db="EMBL/GenBank/DDBJ databases">
        <title>Whole genome shotgun sequence of Novosphingobium tardaugens NBRC 16725.</title>
        <authorList>
            <person name="Isaki S."/>
            <person name="Hosoyama A."/>
            <person name="Tsuchikane K."/>
            <person name="Katsumata H."/>
            <person name="Ando Y."/>
            <person name="Yamazaki S."/>
            <person name="Fujita N."/>
        </authorList>
    </citation>
    <scope>NUCLEOTIDE SEQUENCE [LARGE SCALE GENOMIC DNA]</scope>
    <source>
        <strain evidence="10 11">NBRC 16725</strain>
    </source>
</reference>
<dbReference type="Pfam" id="PF00854">
    <property type="entry name" value="PTR2"/>
    <property type="match status" value="2"/>
</dbReference>
<dbReference type="InterPro" id="IPR050171">
    <property type="entry name" value="MFS_Transporters"/>
</dbReference>
<evidence type="ECO:0000256" key="4">
    <source>
        <dbReference type="ARBA" id="ARBA00022692"/>
    </source>
</evidence>
<keyword evidence="2" id="KW-0813">Transport</keyword>
<feature type="region of interest" description="Disordered" evidence="8">
    <location>
        <begin position="1"/>
        <end position="23"/>
    </location>
</feature>
<dbReference type="InterPro" id="IPR005279">
    <property type="entry name" value="Dipep/tripep_permease"/>
</dbReference>
<feature type="transmembrane region" description="Helical" evidence="9">
    <location>
        <begin position="365"/>
        <end position="391"/>
    </location>
</feature>
<feature type="transmembrane region" description="Helical" evidence="9">
    <location>
        <begin position="255"/>
        <end position="279"/>
    </location>
</feature>
<keyword evidence="6 9" id="KW-1133">Transmembrane helix</keyword>
<dbReference type="Proteomes" id="UP000016568">
    <property type="component" value="Unassembled WGS sequence"/>
</dbReference>
<dbReference type="GO" id="GO:1904680">
    <property type="term" value="F:peptide transmembrane transporter activity"/>
    <property type="evidence" value="ECO:0007669"/>
    <property type="project" value="InterPro"/>
</dbReference>
<keyword evidence="4 9" id="KW-0812">Transmembrane</keyword>
<gene>
    <name evidence="10" type="ORF">NT2_04_04880</name>
</gene>
<accession>U2YKI7</accession>
<dbReference type="GO" id="GO:0015833">
    <property type="term" value="P:peptide transport"/>
    <property type="evidence" value="ECO:0007669"/>
    <property type="project" value="UniProtKB-KW"/>
</dbReference>
<evidence type="ECO:0000256" key="1">
    <source>
        <dbReference type="ARBA" id="ARBA00004651"/>
    </source>
</evidence>
<feature type="transmembrane region" description="Helical" evidence="9">
    <location>
        <begin position="143"/>
        <end position="161"/>
    </location>
</feature>
<dbReference type="Gene3D" id="1.20.1250.20">
    <property type="entry name" value="MFS general substrate transporter like domains"/>
    <property type="match status" value="2"/>
</dbReference>
<dbReference type="eggNOG" id="COG3104">
    <property type="taxonomic scope" value="Bacteria"/>
</dbReference>
<feature type="transmembrane region" description="Helical" evidence="9">
    <location>
        <begin position="120"/>
        <end position="137"/>
    </location>
</feature>
<feature type="transmembrane region" description="Helical" evidence="9">
    <location>
        <begin position="332"/>
        <end position="353"/>
    </location>
</feature>
<dbReference type="InterPro" id="IPR000109">
    <property type="entry name" value="POT_fam"/>
</dbReference>
<name>U2YKI7_9SPHN</name>
<dbReference type="CDD" id="cd17346">
    <property type="entry name" value="MFS_DtpA_like"/>
    <property type="match status" value="1"/>
</dbReference>
<evidence type="ECO:0000256" key="7">
    <source>
        <dbReference type="ARBA" id="ARBA00023136"/>
    </source>
</evidence>
<evidence type="ECO:0000256" key="6">
    <source>
        <dbReference type="ARBA" id="ARBA00022989"/>
    </source>
</evidence>
<feature type="transmembrane region" description="Helical" evidence="9">
    <location>
        <begin position="403"/>
        <end position="424"/>
    </location>
</feature>
<dbReference type="OrthoDB" id="9772725at2"/>
<keyword evidence="11" id="KW-1185">Reference proteome</keyword>
<evidence type="ECO:0000256" key="8">
    <source>
        <dbReference type="SAM" id="MobiDB-lite"/>
    </source>
</evidence>
<keyword evidence="3" id="KW-1003">Cell membrane</keyword>
<evidence type="ECO:0000256" key="3">
    <source>
        <dbReference type="ARBA" id="ARBA00022475"/>
    </source>
</evidence>
<evidence type="ECO:0000256" key="9">
    <source>
        <dbReference type="SAM" id="Phobius"/>
    </source>
</evidence>
<organism evidence="10 11">
    <name type="scientific">Caenibius tardaugens NBRC 16725</name>
    <dbReference type="NCBI Taxonomy" id="1219035"/>
    <lineage>
        <taxon>Bacteria</taxon>
        <taxon>Pseudomonadati</taxon>
        <taxon>Pseudomonadota</taxon>
        <taxon>Alphaproteobacteria</taxon>
        <taxon>Sphingomonadales</taxon>
        <taxon>Erythrobacteraceae</taxon>
        <taxon>Caenibius</taxon>
    </lineage>
</organism>
<feature type="transmembrane region" description="Helical" evidence="9">
    <location>
        <begin position="430"/>
        <end position="450"/>
    </location>
</feature>
<evidence type="ECO:0000256" key="2">
    <source>
        <dbReference type="ARBA" id="ARBA00022448"/>
    </source>
</evidence>
<dbReference type="RefSeq" id="WP_021689982.1">
    <property type="nucleotide sequence ID" value="NZ_BASZ01000004.1"/>
</dbReference>
<sequence>MGDRPTQVQGTHDRQPPAAPADRFGQPKGLWVLAGTELWDRISFHGMQAMLVLYMAGELLKPGRIEKVAGFTQYRAAVEAVTGPLTDQGIATQTFGLYMALLTFFPLIGGWIGDRWTSRRAAVTMGALLMTGGHFALAFDETFLPALLLLILGAGLLRGNLKAQVKSLYAEGDRRLADAFQVYSFVVNFGAFIAPIVTGIVAKYYGWHAGFAVAGFGMLIGLFVYLFGSRHLPADQAKRVAMQRGTLTATEKRNVIGLFMMWPVSLCFWTAQAQIWNVYNLWVRDHVNLRLGSFEVPVPWMQSLDGLAPALFIPLVVWYWRQQAKRGTEPDIFTKMGIGCVIFALGVLWLAAAPAVSNADGRAPLLWPVMFHLISNLGAVYFSPVMLALYASRAPAAWRGTMLGIEALAASAASLLSGYMGGWYEFMSPTRFWTINAAIVGGAGLAVLVLRGPLARYFGPEQELPEPDGATLPA</sequence>
<dbReference type="PANTHER" id="PTHR23517">
    <property type="entry name" value="RESISTANCE PROTEIN MDTM, PUTATIVE-RELATED-RELATED"/>
    <property type="match status" value="1"/>
</dbReference>
<dbReference type="KEGG" id="ntd:EGO55_07850"/>
<evidence type="ECO:0000313" key="11">
    <source>
        <dbReference type="Proteomes" id="UP000016568"/>
    </source>
</evidence>
<feature type="transmembrane region" description="Helical" evidence="9">
    <location>
        <begin position="299"/>
        <end position="320"/>
    </location>
</feature>